<dbReference type="GO" id="GO:0005524">
    <property type="term" value="F:ATP binding"/>
    <property type="evidence" value="ECO:0007669"/>
    <property type="project" value="InterPro"/>
</dbReference>
<dbReference type="Gene3D" id="1.10.510.10">
    <property type="entry name" value="Transferase(Phosphotransferase) domain 1"/>
    <property type="match status" value="1"/>
</dbReference>
<gene>
    <name evidence="2" type="ORF">QBC40DRAFT_292609</name>
</gene>
<evidence type="ECO:0000313" key="2">
    <source>
        <dbReference type="EMBL" id="KAK4204752.1"/>
    </source>
</evidence>
<sequence>MDSQDFQGGLTEHDYNEIREADRLAAIQNYNTIMTRGFNMDHGITEVVYTTRAELRDTGKGSAPPCFYAPLDIYDLPKQIQHVTLDELRIPAKEPLLEELFSSVVTLQSPHKFMNDEQLYLFKHYEHILGADSMWNEIQILSRLPNHPNILGLECVVTTNPLYDGHLDLVHEADATEPRVVGFTQFYYPGMDQEFKLEWAEQLLDSVNFLHLEHGIAHNNISITNLAVNKSTNEILLTGFEKAIRIGTIMSVPYPDDLQQGNEKQYYSWNTLATVDKDMDDVLALIYELVTGNRVKYAFIRNSGIYRLRKGEVDKILQEASWDKEGHYKLDSPIKEYYWLILDWVSSRNKHSKKKVLQHHSDTKKPLSYVHSMPGLPDLQEENGRVKDWVWEFQVPWVDWSRPAPWKRDKSRELTGRGKYVTADYPPAGTGDVLA</sequence>
<dbReference type="InterPro" id="IPR000719">
    <property type="entry name" value="Prot_kinase_dom"/>
</dbReference>
<proteinExistence type="predicted"/>
<dbReference type="GO" id="GO:0004672">
    <property type="term" value="F:protein kinase activity"/>
    <property type="evidence" value="ECO:0007669"/>
    <property type="project" value="InterPro"/>
</dbReference>
<accession>A0AAN6XUE6</accession>
<dbReference type="PROSITE" id="PS50011">
    <property type="entry name" value="PROTEIN_KINASE_DOM"/>
    <property type="match status" value="1"/>
</dbReference>
<comment type="caution">
    <text evidence="2">The sequence shown here is derived from an EMBL/GenBank/DDBJ whole genome shotgun (WGS) entry which is preliminary data.</text>
</comment>
<reference evidence="2" key="2">
    <citation type="submission" date="2023-05" db="EMBL/GenBank/DDBJ databases">
        <authorList>
            <consortium name="Lawrence Berkeley National Laboratory"/>
            <person name="Steindorff A."/>
            <person name="Hensen N."/>
            <person name="Bonometti L."/>
            <person name="Westerberg I."/>
            <person name="Brannstrom I.O."/>
            <person name="Guillou S."/>
            <person name="Cros-Aarteil S."/>
            <person name="Calhoun S."/>
            <person name="Haridas S."/>
            <person name="Kuo A."/>
            <person name="Mondo S."/>
            <person name="Pangilinan J."/>
            <person name="Riley R."/>
            <person name="Labutti K."/>
            <person name="Andreopoulos B."/>
            <person name="Lipzen A."/>
            <person name="Chen C."/>
            <person name="Yanf M."/>
            <person name="Daum C."/>
            <person name="Ng V."/>
            <person name="Clum A."/>
            <person name="Ohm R."/>
            <person name="Martin F."/>
            <person name="Silar P."/>
            <person name="Natvig D."/>
            <person name="Lalanne C."/>
            <person name="Gautier V."/>
            <person name="Ament-Velasquez S.L."/>
            <person name="Kruys A."/>
            <person name="Hutchinson M.I."/>
            <person name="Powell A.J."/>
            <person name="Barry K."/>
            <person name="Miller A.N."/>
            <person name="Grigoriev I.V."/>
            <person name="Debuchy R."/>
            <person name="Gladieux P."/>
            <person name="Thoren M.H."/>
            <person name="Johannesson H."/>
        </authorList>
    </citation>
    <scope>NUCLEOTIDE SEQUENCE</scope>
    <source>
        <strain evidence="2">CBS 315.58</strain>
    </source>
</reference>
<reference evidence="2" key="1">
    <citation type="journal article" date="2023" name="Mol. Phylogenet. Evol.">
        <title>Genome-scale phylogeny and comparative genomics of the fungal order Sordariales.</title>
        <authorList>
            <person name="Hensen N."/>
            <person name="Bonometti L."/>
            <person name="Westerberg I."/>
            <person name="Brannstrom I.O."/>
            <person name="Guillou S."/>
            <person name="Cros-Aarteil S."/>
            <person name="Calhoun S."/>
            <person name="Haridas S."/>
            <person name="Kuo A."/>
            <person name="Mondo S."/>
            <person name="Pangilinan J."/>
            <person name="Riley R."/>
            <person name="LaButti K."/>
            <person name="Andreopoulos B."/>
            <person name="Lipzen A."/>
            <person name="Chen C."/>
            <person name="Yan M."/>
            <person name="Daum C."/>
            <person name="Ng V."/>
            <person name="Clum A."/>
            <person name="Steindorff A."/>
            <person name="Ohm R.A."/>
            <person name="Martin F."/>
            <person name="Silar P."/>
            <person name="Natvig D.O."/>
            <person name="Lalanne C."/>
            <person name="Gautier V."/>
            <person name="Ament-Velasquez S.L."/>
            <person name="Kruys A."/>
            <person name="Hutchinson M.I."/>
            <person name="Powell A.J."/>
            <person name="Barry K."/>
            <person name="Miller A.N."/>
            <person name="Grigoriev I.V."/>
            <person name="Debuchy R."/>
            <person name="Gladieux P."/>
            <person name="Hiltunen Thoren M."/>
            <person name="Johannesson H."/>
        </authorList>
    </citation>
    <scope>NUCLEOTIDE SEQUENCE</scope>
    <source>
        <strain evidence="2">CBS 315.58</strain>
    </source>
</reference>
<protein>
    <recommendedName>
        <fullName evidence="1">Protein kinase domain-containing protein</fullName>
    </recommendedName>
</protein>
<dbReference type="AlphaFoldDB" id="A0AAN6XUE6"/>
<dbReference type="Proteomes" id="UP001303160">
    <property type="component" value="Unassembled WGS sequence"/>
</dbReference>
<evidence type="ECO:0000313" key="3">
    <source>
        <dbReference type="Proteomes" id="UP001303160"/>
    </source>
</evidence>
<organism evidence="2 3">
    <name type="scientific">Triangularia verruculosa</name>
    <dbReference type="NCBI Taxonomy" id="2587418"/>
    <lineage>
        <taxon>Eukaryota</taxon>
        <taxon>Fungi</taxon>
        <taxon>Dikarya</taxon>
        <taxon>Ascomycota</taxon>
        <taxon>Pezizomycotina</taxon>
        <taxon>Sordariomycetes</taxon>
        <taxon>Sordariomycetidae</taxon>
        <taxon>Sordariales</taxon>
        <taxon>Podosporaceae</taxon>
        <taxon>Triangularia</taxon>
    </lineage>
</organism>
<name>A0AAN6XUE6_9PEZI</name>
<feature type="domain" description="Protein kinase" evidence="1">
    <location>
        <begin position="90"/>
        <end position="376"/>
    </location>
</feature>
<dbReference type="InterPro" id="IPR011009">
    <property type="entry name" value="Kinase-like_dom_sf"/>
</dbReference>
<dbReference type="EMBL" id="MU863880">
    <property type="protein sequence ID" value="KAK4204752.1"/>
    <property type="molecule type" value="Genomic_DNA"/>
</dbReference>
<keyword evidence="3" id="KW-1185">Reference proteome</keyword>
<evidence type="ECO:0000259" key="1">
    <source>
        <dbReference type="PROSITE" id="PS50011"/>
    </source>
</evidence>
<dbReference type="SUPFAM" id="SSF56112">
    <property type="entry name" value="Protein kinase-like (PK-like)"/>
    <property type="match status" value="1"/>
</dbReference>